<keyword evidence="5" id="KW-0378">Hydrolase</keyword>
<evidence type="ECO:0000313" key="8">
    <source>
        <dbReference type="Proteomes" id="UP001589795"/>
    </source>
</evidence>
<evidence type="ECO:0000256" key="1">
    <source>
        <dbReference type="ARBA" id="ARBA00022722"/>
    </source>
</evidence>
<evidence type="ECO:0000256" key="6">
    <source>
        <dbReference type="ARBA" id="ARBA00023204"/>
    </source>
</evidence>
<sequence length="366" mass="41905">MSERPLRLGFPVKVMGRPGFKSNDTRRWQQNPHLKTSLEHVDTILDYLVETRIDMYRLSSDLAPYATHPDMPQFHDMVAESDAELAALGRKAKGLDIRLSFHPSQFVLLNSPDPELTKKSIWDLSSQAEMLDRMELGPEAVMVTHVGGVYDDHDASRARWLEGYAQCPEHVRRRLVLENDDLRFSAADVLWIHERCGVPLIFDYQHFWCLNPERLELRTVLERVMASWPDGVRPKIHFSSPRTEMREIKRKVSDKEREAAKSAAPAKRALTKDVIKPTSRLKTVLLPPVWTGHADYVNPFEFATFMRTAQDLEFDVMLEAKTKDLALQRLRSDLRRYAPDVAGQFAAVEDTGTDEDVPAEAEAEVD</sequence>
<keyword evidence="2 7" id="KW-0255">Endonuclease</keyword>
<dbReference type="InterPro" id="IPR036237">
    <property type="entry name" value="Xyl_isomerase-like_sf"/>
</dbReference>
<dbReference type="Gene3D" id="3.20.20.150">
    <property type="entry name" value="Divalent-metal-dependent TIM barrel enzymes"/>
    <property type="match status" value="1"/>
</dbReference>
<organism evidence="7 8">
    <name type="scientific">Paracoccus rhizosphaerae</name>
    <dbReference type="NCBI Taxonomy" id="1133347"/>
    <lineage>
        <taxon>Bacteria</taxon>
        <taxon>Pseudomonadati</taxon>
        <taxon>Pseudomonadota</taxon>
        <taxon>Alphaproteobacteria</taxon>
        <taxon>Rhodobacterales</taxon>
        <taxon>Paracoccaceae</taxon>
        <taxon>Paracoccus</taxon>
    </lineage>
</organism>
<dbReference type="Proteomes" id="UP001589795">
    <property type="component" value="Unassembled WGS sequence"/>
</dbReference>
<evidence type="ECO:0000313" key="7">
    <source>
        <dbReference type="EMBL" id="MFC0201624.1"/>
    </source>
</evidence>
<keyword evidence="4" id="KW-0228">DNA excision</keyword>
<dbReference type="InterPro" id="IPR004601">
    <property type="entry name" value="UvdE"/>
</dbReference>
<evidence type="ECO:0000256" key="3">
    <source>
        <dbReference type="ARBA" id="ARBA00022763"/>
    </source>
</evidence>
<protein>
    <submittedName>
        <fullName evidence="7">UV DNA damage repair endonuclease UvsE</fullName>
    </submittedName>
</protein>
<dbReference type="Pfam" id="PF03851">
    <property type="entry name" value="UvdE"/>
    <property type="match status" value="1"/>
</dbReference>
<evidence type="ECO:0000256" key="5">
    <source>
        <dbReference type="ARBA" id="ARBA00022801"/>
    </source>
</evidence>
<comment type="caution">
    <text evidence="7">The sequence shown here is derived from an EMBL/GenBank/DDBJ whole genome shotgun (WGS) entry which is preliminary data.</text>
</comment>
<dbReference type="NCBIfam" id="TIGR00629">
    <property type="entry name" value="uvde"/>
    <property type="match status" value="1"/>
</dbReference>
<dbReference type="PANTHER" id="PTHR31290">
    <property type="entry name" value="UV-DAMAGE ENDONUCLEASE"/>
    <property type="match status" value="1"/>
</dbReference>
<dbReference type="GO" id="GO:0004519">
    <property type="term" value="F:endonuclease activity"/>
    <property type="evidence" value="ECO:0007669"/>
    <property type="project" value="UniProtKB-KW"/>
</dbReference>
<dbReference type="SUPFAM" id="SSF51658">
    <property type="entry name" value="Xylose isomerase-like"/>
    <property type="match status" value="1"/>
</dbReference>
<name>A0ABV6CLI9_9RHOB</name>
<reference evidence="7 8" key="1">
    <citation type="submission" date="2024-09" db="EMBL/GenBank/DDBJ databases">
        <authorList>
            <person name="Sun Q."/>
            <person name="Mori K."/>
        </authorList>
    </citation>
    <scope>NUCLEOTIDE SEQUENCE [LARGE SCALE GENOMIC DNA]</scope>
    <source>
        <strain evidence="7 8">CCM 7904</strain>
    </source>
</reference>
<gene>
    <name evidence="7" type="primary">uvsE</name>
    <name evidence="7" type="ORF">ACFFIZ_15265</name>
</gene>
<dbReference type="PANTHER" id="PTHR31290:SF5">
    <property type="entry name" value="UV-DAMAGE ENDONUCLEASE"/>
    <property type="match status" value="1"/>
</dbReference>
<evidence type="ECO:0000256" key="2">
    <source>
        <dbReference type="ARBA" id="ARBA00022759"/>
    </source>
</evidence>
<evidence type="ECO:0000256" key="4">
    <source>
        <dbReference type="ARBA" id="ARBA00022769"/>
    </source>
</evidence>
<keyword evidence="1" id="KW-0540">Nuclease</keyword>
<proteinExistence type="predicted"/>
<keyword evidence="6" id="KW-0234">DNA repair</keyword>
<dbReference type="RefSeq" id="WP_265508361.1">
    <property type="nucleotide sequence ID" value="NZ_JAOTBE010000072.1"/>
</dbReference>
<keyword evidence="3" id="KW-0227">DNA damage</keyword>
<accession>A0ABV6CLI9</accession>
<dbReference type="EMBL" id="JBHLWQ010000143">
    <property type="protein sequence ID" value="MFC0201624.1"/>
    <property type="molecule type" value="Genomic_DNA"/>
</dbReference>
<keyword evidence="8" id="KW-1185">Reference proteome</keyword>